<reference evidence="1" key="1">
    <citation type="submission" date="2018-02" db="EMBL/GenBank/DDBJ databases">
        <title>Rhizophora mucronata_Transcriptome.</title>
        <authorList>
            <person name="Meera S.P."/>
            <person name="Sreeshan A."/>
            <person name="Augustine A."/>
        </authorList>
    </citation>
    <scope>NUCLEOTIDE SEQUENCE</scope>
    <source>
        <tissue evidence="1">Leaf</tissue>
    </source>
</reference>
<proteinExistence type="predicted"/>
<name>A0A2P2NS53_RHIMU</name>
<accession>A0A2P2NS53</accession>
<sequence>MQRKKKLFCVCVCNLCLTLTNPIVL</sequence>
<dbReference type="AlphaFoldDB" id="A0A2P2NS53"/>
<evidence type="ECO:0000313" key="1">
    <source>
        <dbReference type="EMBL" id="MBX45338.1"/>
    </source>
</evidence>
<protein>
    <submittedName>
        <fullName evidence="1">Uncharacterized protein</fullName>
    </submittedName>
</protein>
<organism evidence="1">
    <name type="scientific">Rhizophora mucronata</name>
    <name type="common">Asiatic mangrove</name>
    <dbReference type="NCBI Taxonomy" id="61149"/>
    <lineage>
        <taxon>Eukaryota</taxon>
        <taxon>Viridiplantae</taxon>
        <taxon>Streptophyta</taxon>
        <taxon>Embryophyta</taxon>
        <taxon>Tracheophyta</taxon>
        <taxon>Spermatophyta</taxon>
        <taxon>Magnoliopsida</taxon>
        <taxon>eudicotyledons</taxon>
        <taxon>Gunneridae</taxon>
        <taxon>Pentapetalae</taxon>
        <taxon>rosids</taxon>
        <taxon>fabids</taxon>
        <taxon>Malpighiales</taxon>
        <taxon>Rhizophoraceae</taxon>
        <taxon>Rhizophora</taxon>
    </lineage>
</organism>
<dbReference type="EMBL" id="GGEC01064854">
    <property type="protein sequence ID" value="MBX45338.1"/>
    <property type="molecule type" value="Transcribed_RNA"/>
</dbReference>